<dbReference type="Proteomes" id="UP000070250">
    <property type="component" value="Chromosome"/>
</dbReference>
<dbReference type="PROSITE" id="PS51257">
    <property type="entry name" value="PROKAR_LIPOPROTEIN"/>
    <property type="match status" value="1"/>
</dbReference>
<dbReference type="AlphaFoldDB" id="A0A127F7Y1"/>
<organism evidence="3 4">
    <name type="scientific">Steroidobacter denitrificans</name>
    <dbReference type="NCBI Taxonomy" id="465721"/>
    <lineage>
        <taxon>Bacteria</taxon>
        <taxon>Pseudomonadati</taxon>
        <taxon>Pseudomonadota</taxon>
        <taxon>Gammaproteobacteria</taxon>
        <taxon>Steroidobacterales</taxon>
        <taxon>Steroidobacteraceae</taxon>
        <taxon>Steroidobacter</taxon>
    </lineage>
</organism>
<proteinExistence type="predicted"/>
<dbReference type="EMBL" id="CP011971">
    <property type="protein sequence ID" value="AMN45708.1"/>
    <property type="molecule type" value="Genomic_DNA"/>
</dbReference>
<dbReference type="KEGG" id="sdf:ACG33_01010"/>
<keyword evidence="4" id="KW-1185">Reference proteome</keyword>
<dbReference type="STRING" id="465721.ACG33_01010"/>
<feature type="signal peptide" evidence="2">
    <location>
        <begin position="1"/>
        <end position="24"/>
    </location>
</feature>
<dbReference type="RefSeq" id="WP_066917965.1">
    <property type="nucleotide sequence ID" value="NZ_CP011971.1"/>
</dbReference>
<dbReference type="PATRIC" id="fig|465721.4.peg.219"/>
<evidence type="ECO:0000313" key="4">
    <source>
        <dbReference type="Proteomes" id="UP000070250"/>
    </source>
</evidence>
<feature type="region of interest" description="Disordered" evidence="1">
    <location>
        <begin position="58"/>
        <end position="77"/>
    </location>
</feature>
<evidence type="ECO:0000256" key="2">
    <source>
        <dbReference type="SAM" id="SignalP"/>
    </source>
</evidence>
<evidence type="ECO:0008006" key="5">
    <source>
        <dbReference type="Google" id="ProtNLM"/>
    </source>
</evidence>
<evidence type="ECO:0000256" key="1">
    <source>
        <dbReference type="SAM" id="MobiDB-lite"/>
    </source>
</evidence>
<name>A0A127F7Y1_STEDE</name>
<keyword evidence="2" id="KW-0732">Signal</keyword>
<evidence type="ECO:0000313" key="3">
    <source>
        <dbReference type="EMBL" id="AMN45708.1"/>
    </source>
</evidence>
<sequence>MTTMTARIGPQTFLLALALLSILAACDKAPPNGPASTRPSQSSAAKAASSATAEEVAKEARGKVRCPAKSRTPARASNAPVDDVVGVHPGMTFDEAANVVMCTHDLMVVTADTSRRFNIQTYGQTIRQGFSARFAEPRVQKTSQQIMKEMQDDMLARSGNARRDDMKPGQAKWYVSTMGVPGEERVIAAAREEWFEEGRNPTMDSVAQALAKKYGVPTHNQDSGSTRVLTWSYDPLGRRLTETSPLYNQCRGTADPDGATNFSPDCGVVVMAMVVATRENPGLARYLQVGTMDQATGYEAITGTERALQQLDEQRKVKELEAAGKNADAPQL</sequence>
<reference evidence="3 4" key="1">
    <citation type="submission" date="2015-06" db="EMBL/GenBank/DDBJ databases">
        <title>A Comprehensive Approach to Explore the Metabolic and Phylogenetic Diversity of Bacterial Steroid Degradation in the Environment: Testosterone as an Example.</title>
        <authorList>
            <person name="Yang F.-C."/>
            <person name="Chen Y.-L."/>
            <person name="Yu C.-P."/>
            <person name="Tang S.-L."/>
            <person name="Wang P.-H."/>
            <person name="Ismail W."/>
            <person name="Wang C.-H."/>
            <person name="Yang C.-Y."/>
            <person name="Chiang Y.-R."/>
        </authorList>
    </citation>
    <scope>NUCLEOTIDE SEQUENCE [LARGE SCALE GENOMIC DNA]</scope>
    <source>
        <strain evidence="3 4">DSM 18526</strain>
    </source>
</reference>
<feature type="chain" id="PRO_5007448278" description="Lipoprotein" evidence="2">
    <location>
        <begin position="25"/>
        <end position="332"/>
    </location>
</feature>
<gene>
    <name evidence="3" type="ORF">ACG33_01010</name>
</gene>
<dbReference type="OrthoDB" id="7476745at2"/>
<accession>A0A127F7Y1</accession>
<protein>
    <recommendedName>
        <fullName evidence="5">Lipoprotein</fullName>
    </recommendedName>
</protein>